<reference evidence="1" key="1">
    <citation type="submission" date="2020-04" db="EMBL/GenBank/DDBJ databases">
        <authorList>
            <person name="Alioto T."/>
            <person name="Alioto T."/>
            <person name="Gomez Garrido J."/>
        </authorList>
    </citation>
    <scope>NUCLEOTIDE SEQUENCE</scope>
    <source>
        <strain evidence="1">A484AB</strain>
    </source>
</reference>
<comment type="caution">
    <text evidence="1">The sequence shown here is derived from an EMBL/GenBank/DDBJ whole genome shotgun (WGS) entry which is preliminary data.</text>
</comment>
<evidence type="ECO:0000313" key="2">
    <source>
        <dbReference type="Proteomes" id="UP001152795"/>
    </source>
</evidence>
<gene>
    <name evidence="1" type="ORF">PACLA_8A044528</name>
</gene>
<evidence type="ECO:0000313" key="1">
    <source>
        <dbReference type="EMBL" id="CAB4043557.1"/>
    </source>
</evidence>
<keyword evidence="2" id="KW-1185">Reference proteome</keyword>
<name>A0A6S7KFD6_PARCT</name>
<protein>
    <submittedName>
        <fullName evidence="1">Uncharacterized protein</fullName>
    </submittedName>
</protein>
<sequence>MEDLVMLSEADAQLSEQKLINEDLQKEKDILQERYESLVKDLEENQEAERMAKTK</sequence>
<proteinExistence type="predicted"/>
<organism evidence="1 2">
    <name type="scientific">Paramuricea clavata</name>
    <name type="common">Red gorgonian</name>
    <name type="synonym">Violescent sea-whip</name>
    <dbReference type="NCBI Taxonomy" id="317549"/>
    <lineage>
        <taxon>Eukaryota</taxon>
        <taxon>Metazoa</taxon>
        <taxon>Cnidaria</taxon>
        <taxon>Anthozoa</taxon>
        <taxon>Octocorallia</taxon>
        <taxon>Malacalcyonacea</taxon>
        <taxon>Plexauridae</taxon>
        <taxon>Paramuricea</taxon>
    </lineage>
</organism>
<feature type="non-terminal residue" evidence="1">
    <location>
        <position position="55"/>
    </location>
</feature>
<accession>A0A6S7KFD6</accession>
<dbReference type="AlphaFoldDB" id="A0A6S7KFD6"/>
<dbReference type="EMBL" id="CACRXK020032626">
    <property type="protein sequence ID" value="CAB4043557.1"/>
    <property type="molecule type" value="Genomic_DNA"/>
</dbReference>
<dbReference type="Proteomes" id="UP001152795">
    <property type="component" value="Unassembled WGS sequence"/>
</dbReference>